<accession>A0A6S7I4Q3</accession>
<feature type="compositionally biased region" description="Basic and acidic residues" evidence="1">
    <location>
        <begin position="102"/>
        <end position="124"/>
    </location>
</feature>
<protein>
    <submittedName>
        <fullName evidence="2">Uncharacterized protein</fullName>
    </submittedName>
</protein>
<evidence type="ECO:0000313" key="2">
    <source>
        <dbReference type="EMBL" id="CAB4012037.1"/>
    </source>
</evidence>
<dbReference type="OrthoDB" id="6407116at2759"/>
<dbReference type="AlphaFoldDB" id="A0A6S7I4Q3"/>
<dbReference type="Pfam" id="PF10523">
    <property type="entry name" value="BEN"/>
    <property type="match status" value="1"/>
</dbReference>
<dbReference type="Proteomes" id="UP001152795">
    <property type="component" value="Unassembled WGS sequence"/>
</dbReference>
<comment type="caution">
    <text evidence="2">The sequence shown here is derived from an EMBL/GenBank/DDBJ whole genome shotgun (WGS) entry which is preliminary data.</text>
</comment>
<feature type="region of interest" description="Disordered" evidence="1">
    <location>
        <begin position="90"/>
        <end position="144"/>
    </location>
</feature>
<gene>
    <name evidence="2" type="ORF">PACLA_8A058966</name>
</gene>
<dbReference type="PROSITE" id="PS51457">
    <property type="entry name" value="BEN"/>
    <property type="match status" value="1"/>
</dbReference>
<dbReference type="EMBL" id="CACRXK020007355">
    <property type="protein sequence ID" value="CAB4012037.1"/>
    <property type="molecule type" value="Genomic_DNA"/>
</dbReference>
<keyword evidence="3" id="KW-1185">Reference proteome</keyword>
<proteinExistence type="predicted"/>
<reference evidence="2" key="1">
    <citation type="submission" date="2020-04" db="EMBL/GenBank/DDBJ databases">
        <authorList>
            <person name="Alioto T."/>
            <person name="Alioto T."/>
            <person name="Gomez Garrido J."/>
        </authorList>
    </citation>
    <scope>NUCLEOTIDE SEQUENCE</scope>
    <source>
        <strain evidence="2">A484AB</strain>
    </source>
</reference>
<sequence>MLRQLTRTAKHCLVYFTIDDTVSLLATKRISMVEGGRQIAKGEKVMVTLNGQSHQAYVLELSDDYSDLLTREKDYIEKPKGQLRQELNLAPVTSDEEDEQVEEKGKQVKEKENAVDEKDLDQPPKKKRKKKKDANKENHSKVKKKLATVIGVGKAPRLHFHSPQYVQPHTGGFSVSEDVIHVVDLPVMHINNPITETVASTIAPTIVQPSTIAQPSPAGTVTDQPFSNEELSLVKLKSSGPTAFASTLFRKLFSYDDMKGRNCRGLAKKGKLDEKKMEIIQEQLYKHYPNTPENLQSTWARCIQTIDSYIRNKQRKLEQGQK</sequence>
<evidence type="ECO:0000313" key="3">
    <source>
        <dbReference type="Proteomes" id="UP001152795"/>
    </source>
</evidence>
<dbReference type="SMART" id="SM01025">
    <property type="entry name" value="BEN"/>
    <property type="match status" value="1"/>
</dbReference>
<organism evidence="2 3">
    <name type="scientific">Paramuricea clavata</name>
    <name type="common">Red gorgonian</name>
    <name type="synonym">Violescent sea-whip</name>
    <dbReference type="NCBI Taxonomy" id="317549"/>
    <lineage>
        <taxon>Eukaryota</taxon>
        <taxon>Metazoa</taxon>
        <taxon>Cnidaria</taxon>
        <taxon>Anthozoa</taxon>
        <taxon>Octocorallia</taxon>
        <taxon>Malacalcyonacea</taxon>
        <taxon>Plexauridae</taxon>
        <taxon>Paramuricea</taxon>
    </lineage>
</organism>
<dbReference type="InterPro" id="IPR018379">
    <property type="entry name" value="BEN_domain"/>
</dbReference>
<evidence type="ECO:0000256" key="1">
    <source>
        <dbReference type="SAM" id="MobiDB-lite"/>
    </source>
</evidence>
<dbReference type="GO" id="GO:0003677">
    <property type="term" value="F:DNA binding"/>
    <property type="evidence" value="ECO:0007669"/>
    <property type="project" value="InterPro"/>
</dbReference>
<name>A0A6S7I4Q3_PARCT</name>